<evidence type="ECO:0000313" key="2">
    <source>
        <dbReference type="EMBL" id="OGK00582.1"/>
    </source>
</evidence>
<dbReference type="Pfam" id="PF05050">
    <property type="entry name" value="Methyltransf_21"/>
    <property type="match status" value="1"/>
</dbReference>
<dbReference type="SUPFAM" id="SSF53335">
    <property type="entry name" value="S-adenosyl-L-methionine-dependent methyltransferases"/>
    <property type="match status" value="1"/>
</dbReference>
<reference evidence="2 3" key="1">
    <citation type="journal article" date="2016" name="Nat. Commun.">
        <title>Thousands of microbial genomes shed light on interconnected biogeochemical processes in an aquifer system.</title>
        <authorList>
            <person name="Anantharaman K."/>
            <person name="Brown C.T."/>
            <person name="Hug L.A."/>
            <person name="Sharon I."/>
            <person name="Castelle C.J."/>
            <person name="Probst A.J."/>
            <person name="Thomas B.C."/>
            <person name="Singh A."/>
            <person name="Wilkins M.J."/>
            <person name="Karaoz U."/>
            <person name="Brodie E.L."/>
            <person name="Williams K.H."/>
            <person name="Hubbard S.S."/>
            <person name="Banfield J.F."/>
        </authorList>
    </citation>
    <scope>NUCLEOTIDE SEQUENCE [LARGE SCALE GENOMIC DNA]</scope>
</reference>
<dbReference type="NCBIfam" id="TIGR01444">
    <property type="entry name" value="fkbM_fam"/>
    <property type="match status" value="1"/>
</dbReference>
<dbReference type="Gene3D" id="3.40.50.150">
    <property type="entry name" value="Vaccinia Virus protein VP39"/>
    <property type="match status" value="1"/>
</dbReference>
<feature type="domain" description="Methyltransferase FkbM" evidence="1">
    <location>
        <begin position="89"/>
        <end position="254"/>
    </location>
</feature>
<evidence type="ECO:0000259" key="1">
    <source>
        <dbReference type="Pfam" id="PF05050"/>
    </source>
</evidence>
<dbReference type="Proteomes" id="UP000179243">
    <property type="component" value="Unassembled WGS sequence"/>
</dbReference>
<dbReference type="PANTHER" id="PTHR34203">
    <property type="entry name" value="METHYLTRANSFERASE, FKBM FAMILY PROTEIN"/>
    <property type="match status" value="1"/>
</dbReference>
<dbReference type="EMBL" id="MFYX01000144">
    <property type="protein sequence ID" value="OGK00582.1"/>
    <property type="molecule type" value="Genomic_DNA"/>
</dbReference>
<dbReference type="InterPro" id="IPR006342">
    <property type="entry name" value="FkbM_mtfrase"/>
</dbReference>
<protein>
    <recommendedName>
        <fullName evidence="1">Methyltransferase FkbM domain-containing protein</fullName>
    </recommendedName>
</protein>
<proteinExistence type="predicted"/>
<comment type="caution">
    <text evidence="2">The sequence shown here is derived from an EMBL/GenBank/DDBJ whole genome shotgun (WGS) entry which is preliminary data.</text>
</comment>
<dbReference type="InterPro" id="IPR052514">
    <property type="entry name" value="SAM-dependent_MTase"/>
</dbReference>
<dbReference type="PANTHER" id="PTHR34203:SF15">
    <property type="entry name" value="SLL1173 PROTEIN"/>
    <property type="match status" value="1"/>
</dbReference>
<gene>
    <name evidence="2" type="ORF">A2519_21600</name>
</gene>
<dbReference type="AlphaFoldDB" id="A0A1F7F1Y0"/>
<dbReference type="InterPro" id="IPR029063">
    <property type="entry name" value="SAM-dependent_MTases_sf"/>
</dbReference>
<name>A0A1F7F1Y0_UNCRA</name>
<evidence type="ECO:0000313" key="3">
    <source>
        <dbReference type="Proteomes" id="UP000179243"/>
    </source>
</evidence>
<organism evidence="2 3">
    <name type="scientific">Candidatus Raymondbacteria bacterium RIFOXYD12_FULL_49_13</name>
    <dbReference type="NCBI Taxonomy" id="1817890"/>
    <lineage>
        <taxon>Bacteria</taxon>
        <taxon>Raymondiibacteriota</taxon>
    </lineage>
</organism>
<accession>A0A1F7F1Y0</accession>
<sequence length="286" mass="31840">MKETIKKLIALFLAVLPMPCMLAVVRWIPRLTGLVPSDREFIFYNYLGSLRVHIHTRFEIEKRILNGVYDKAILSLVRRFVKPDSVCLDIGANAGAITLALAHHAEPHGKVFAFEPGIAAYTRLCANIDLNQQVKAVATPVNQGMADKESKIYWIEHQGQPGNGSIIPDQRPGALPIEVTTVDAFCAARSLAKINFVKIDVEAMEYEVIAGGMATWRSSKPVIVYESILGFEKQRNRPVFREIETMLAGLGYRFYRIDNNGGLTATHYPNLSVNTLALPDSIQTML</sequence>